<keyword evidence="1" id="KW-0472">Membrane</keyword>
<feature type="transmembrane region" description="Helical" evidence="1">
    <location>
        <begin position="40"/>
        <end position="66"/>
    </location>
</feature>
<dbReference type="RefSeq" id="WP_130433774.1">
    <property type="nucleotide sequence ID" value="NZ_SGXF01000001.1"/>
</dbReference>
<evidence type="ECO:0008006" key="4">
    <source>
        <dbReference type="Google" id="ProtNLM"/>
    </source>
</evidence>
<evidence type="ECO:0000313" key="2">
    <source>
        <dbReference type="EMBL" id="RZT02963.1"/>
    </source>
</evidence>
<keyword evidence="1" id="KW-1133">Transmembrane helix</keyword>
<dbReference type="Proteomes" id="UP000292927">
    <property type="component" value="Unassembled WGS sequence"/>
</dbReference>
<protein>
    <recommendedName>
        <fullName evidence="4">YcxB-like protein</fullName>
    </recommendedName>
</protein>
<evidence type="ECO:0000256" key="1">
    <source>
        <dbReference type="SAM" id="Phobius"/>
    </source>
</evidence>
<name>A0A4Q7PPZ8_9FIRM</name>
<feature type="transmembrane region" description="Helical" evidence="1">
    <location>
        <begin position="78"/>
        <end position="106"/>
    </location>
</feature>
<proteinExistence type="predicted"/>
<dbReference type="AlphaFoldDB" id="A0A4Q7PPZ8"/>
<accession>A0A4Q7PPZ8</accession>
<gene>
    <name evidence="2" type="ORF">EV209_1096</name>
</gene>
<keyword evidence="1" id="KW-0812">Transmembrane</keyword>
<reference evidence="2 3" key="1">
    <citation type="submission" date="2019-02" db="EMBL/GenBank/DDBJ databases">
        <title>Genomic Encyclopedia of Type Strains, Phase IV (KMG-IV): sequencing the most valuable type-strain genomes for metagenomic binning, comparative biology and taxonomic classification.</title>
        <authorList>
            <person name="Goeker M."/>
        </authorList>
    </citation>
    <scope>NUCLEOTIDE SEQUENCE [LARGE SCALE GENOMIC DNA]</scope>
    <source>
        <strain evidence="2 3">DSM 29486</strain>
    </source>
</reference>
<evidence type="ECO:0000313" key="3">
    <source>
        <dbReference type="Proteomes" id="UP000292927"/>
    </source>
</evidence>
<dbReference type="EMBL" id="SGXF01000001">
    <property type="protein sequence ID" value="RZT02963.1"/>
    <property type="molecule type" value="Genomic_DNA"/>
</dbReference>
<keyword evidence="3" id="KW-1185">Reference proteome</keyword>
<sequence>MKKTKKRGSYITKQERDAEWGKPLFSAVVQGKVKEIFRSLCFTFINMKVIMVGIFGIMLSIYEIILACRSNIDQWIDWLVLFLAIFFLILVCAKTIYPLLVVLFYCHVLYKLRLKLEIVFYVDCLGVYVGEHEVWNFHYEDLNEVRVKPKEIWFIFKKRIQVLLPKKSIPLDQQKYILDYLREKRPEVKFLIKHR</sequence>
<comment type="caution">
    <text evidence="2">The sequence shown here is derived from an EMBL/GenBank/DDBJ whole genome shotgun (WGS) entry which is preliminary data.</text>
</comment>
<organism evidence="2 3">
    <name type="scientific">Cuneatibacter caecimuris</name>
    <dbReference type="NCBI Taxonomy" id="1796618"/>
    <lineage>
        <taxon>Bacteria</taxon>
        <taxon>Bacillati</taxon>
        <taxon>Bacillota</taxon>
        <taxon>Clostridia</taxon>
        <taxon>Lachnospirales</taxon>
        <taxon>Lachnospiraceae</taxon>
        <taxon>Cuneatibacter</taxon>
    </lineage>
</organism>